<feature type="transmembrane region" description="Helical" evidence="2">
    <location>
        <begin position="72"/>
        <end position="91"/>
    </location>
</feature>
<comment type="similarity">
    <text evidence="1">Belongs to the YggT family.</text>
</comment>
<protein>
    <submittedName>
        <fullName evidence="3">YggT family protein</fullName>
    </submittedName>
</protein>
<feature type="transmembrane region" description="Helical" evidence="2">
    <location>
        <begin position="9"/>
        <end position="30"/>
    </location>
</feature>
<proteinExistence type="inferred from homology"/>
<feature type="transmembrane region" description="Helical" evidence="2">
    <location>
        <begin position="103"/>
        <end position="130"/>
    </location>
</feature>
<comment type="caution">
    <text evidence="3">The sequence shown here is derived from an EMBL/GenBank/DDBJ whole genome shotgun (WGS) entry which is preliminary data.</text>
</comment>
<name>A0ABV7HGZ1_9GAMM</name>
<dbReference type="PANTHER" id="PTHR33219:SF14">
    <property type="entry name" value="PROTEIN COFACTOR ASSEMBLY OF COMPLEX C SUBUNIT B CCB3, CHLOROPLASTIC-RELATED"/>
    <property type="match status" value="1"/>
</dbReference>
<keyword evidence="2" id="KW-0812">Transmembrane</keyword>
<evidence type="ECO:0000256" key="1">
    <source>
        <dbReference type="ARBA" id="ARBA00010894"/>
    </source>
</evidence>
<keyword evidence="4" id="KW-1185">Reference proteome</keyword>
<dbReference type="EMBL" id="JBHRSZ010000005">
    <property type="protein sequence ID" value="MFC3152026.1"/>
    <property type="molecule type" value="Genomic_DNA"/>
</dbReference>
<dbReference type="Pfam" id="PF02325">
    <property type="entry name" value="CCB3_YggT"/>
    <property type="match status" value="2"/>
</dbReference>
<organism evidence="3 4">
    <name type="scientific">Litoribrevibacter euphylliae</name>
    <dbReference type="NCBI Taxonomy" id="1834034"/>
    <lineage>
        <taxon>Bacteria</taxon>
        <taxon>Pseudomonadati</taxon>
        <taxon>Pseudomonadota</taxon>
        <taxon>Gammaproteobacteria</taxon>
        <taxon>Oceanospirillales</taxon>
        <taxon>Oceanospirillaceae</taxon>
        <taxon>Litoribrevibacter</taxon>
    </lineage>
</organism>
<dbReference type="RefSeq" id="WP_386721765.1">
    <property type="nucleotide sequence ID" value="NZ_JBHRSZ010000005.1"/>
</dbReference>
<accession>A0ABV7HGZ1</accession>
<keyword evidence="2" id="KW-1133">Transmembrane helix</keyword>
<dbReference type="InterPro" id="IPR003425">
    <property type="entry name" value="CCB3/YggT"/>
</dbReference>
<reference evidence="4" key="1">
    <citation type="journal article" date="2019" name="Int. J. Syst. Evol. Microbiol.">
        <title>The Global Catalogue of Microorganisms (GCM) 10K type strain sequencing project: providing services to taxonomists for standard genome sequencing and annotation.</title>
        <authorList>
            <consortium name="The Broad Institute Genomics Platform"/>
            <consortium name="The Broad Institute Genome Sequencing Center for Infectious Disease"/>
            <person name="Wu L."/>
            <person name="Ma J."/>
        </authorList>
    </citation>
    <scope>NUCLEOTIDE SEQUENCE [LARGE SCALE GENOMIC DNA]</scope>
    <source>
        <strain evidence="4">KCTC 52438</strain>
    </source>
</reference>
<dbReference type="Proteomes" id="UP001595476">
    <property type="component" value="Unassembled WGS sequence"/>
</dbReference>
<feature type="transmembrane region" description="Helical" evidence="2">
    <location>
        <begin position="164"/>
        <end position="184"/>
    </location>
</feature>
<evidence type="ECO:0000313" key="3">
    <source>
        <dbReference type="EMBL" id="MFC3152026.1"/>
    </source>
</evidence>
<dbReference type="PANTHER" id="PTHR33219">
    <property type="entry name" value="YLMG HOMOLOG PROTEIN 2, CHLOROPLASTIC"/>
    <property type="match status" value="1"/>
</dbReference>
<sequence length="200" mass="22077">MSGPLTEVALLLLNTFVNLYVLIVLLRFLLQVVKADFYNPVSQFIVKATNPVLVPIRRIVPGVGGIDLSSLILAWTVEFIGMGLVYALVYGGQIPPILNLCGWAIIALIQTLLNIYMFSILIIVILSWIAPQSYNPAVLLLHQLTGPMLSRIRKIMPDMGMLDLSPIVAFLLIQVIEIFLRPIAEAIDFPSKLTQLALGL</sequence>
<gene>
    <name evidence="3" type="ORF">ACFOEK_13370</name>
</gene>
<evidence type="ECO:0000313" key="4">
    <source>
        <dbReference type="Proteomes" id="UP001595476"/>
    </source>
</evidence>
<keyword evidence="2" id="KW-0472">Membrane</keyword>
<evidence type="ECO:0000256" key="2">
    <source>
        <dbReference type="SAM" id="Phobius"/>
    </source>
</evidence>